<evidence type="ECO:0000259" key="9">
    <source>
        <dbReference type="PROSITE" id="PS51161"/>
    </source>
</evidence>
<keyword evidence="6 8" id="KW-0238">DNA-binding</keyword>
<gene>
    <name evidence="8 10" type="primary">nrdR</name>
    <name evidence="10" type="ORF">H1S01_01910</name>
</gene>
<keyword evidence="8" id="KW-0863">Zinc-finger</keyword>
<evidence type="ECO:0000256" key="2">
    <source>
        <dbReference type="ARBA" id="ARBA00022741"/>
    </source>
</evidence>
<dbReference type="InterPro" id="IPR005144">
    <property type="entry name" value="ATP-cone_dom"/>
</dbReference>
<keyword evidence="3 8" id="KW-0862">Zinc</keyword>
<proteinExistence type="inferred from homology"/>
<comment type="caution">
    <text evidence="10">The sequence shown here is derived from an EMBL/GenBank/DDBJ whole genome shotgun (WGS) entry which is preliminary data.</text>
</comment>
<organism evidence="10 11">
    <name type="scientific">Heliobacterium chlorum</name>
    <dbReference type="NCBI Taxonomy" id="2698"/>
    <lineage>
        <taxon>Bacteria</taxon>
        <taxon>Bacillati</taxon>
        <taxon>Bacillota</taxon>
        <taxon>Clostridia</taxon>
        <taxon>Eubacteriales</taxon>
        <taxon>Heliobacteriaceae</taxon>
        <taxon>Heliobacterium</taxon>
    </lineage>
</organism>
<dbReference type="RefSeq" id="WP_188038419.1">
    <property type="nucleotide sequence ID" value="NZ_JACVHF010000001.1"/>
</dbReference>
<dbReference type="InterPro" id="IPR003796">
    <property type="entry name" value="RNR_NrdR-like"/>
</dbReference>
<evidence type="ECO:0000256" key="4">
    <source>
        <dbReference type="ARBA" id="ARBA00022840"/>
    </source>
</evidence>
<dbReference type="Pfam" id="PF22811">
    <property type="entry name" value="Zn_ribbon_NrdR"/>
    <property type="match status" value="1"/>
</dbReference>
<evidence type="ECO:0000256" key="3">
    <source>
        <dbReference type="ARBA" id="ARBA00022833"/>
    </source>
</evidence>
<dbReference type="HAMAP" id="MF_00440">
    <property type="entry name" value="NrdR"/>
    <property type="match status" value="1"/>
</dbReference>
<keyword evidence="1 8" id="KW-0678">Repressor</keyword>
<keyword evidence="2 8" id="KW-0547">Nucleotide-binding</keyword>
<keyword evidence="4 8" id="KW-0067">ATP-binding</keyword>
<name>A0ABR7SZV0_HELCL</name>
<sequence length="152" mass="17959">MRCIYCGHSESKVLETRSLEEGRVIRRRRECMDCSRRFTTLERVEETPLVVRKKDGSLETFDRNKLLSGLLRACEKRSIPLHTLEELVSAIERDLRSQSEREVPSQQIGELVMQRLRSIDEVAYVRFASVYRQFTDVGRFLEELETLLHQKR</sequence>
<dbReference type="EMBL" id="JACVHF010000001">
    <property type="protein sequence ID" value="MBC9783263.1"/>
    <property type="molecule type" value="Genomic_DNA"/>
</dbReference>
<dbReference type="PANTHER" id="PTHR30455">
    <property type="entry name" value="TRANSCRIPTIONAL REPRESSOR NRDR"/>
    <property type="match status" value="1"/>
</dbReference>
<comment type="similarity">
    <text evidence="8">Belongs to the NrdR family.</text>
</comment>
<evidence type="ECO:0000313" key="10">
    <source>
        <dbReference type="EMBL" id="MBC9783263.1"/>
    </source>
</evidence>
<comment type="function">
    <text evidence="8">Negatively regulates transcription of bacterial ribonucleotide reductase nrd genes and operons by binding to NrdR-boxes.</text>
</comment>
<keyword evidence="7 8" id="KW-0804">Transcription</keyword>
<reference evidence="10 11" key="1">
    <citation type="submission" date="2020-07" db="EMBL/GenBank/DDBJ databases">
        <title>Draft whole-genome sequence of Heliobacterium chlorum DSM 3682, type strain.</title>
        <authorList>
            <person name="Kyndt J.A."/>
            <person name="Meyer T.E."/>
            <person name="Imhoff J.F."/>
        </authorList>
    </citation>
    <scope>NUCLEOTIDE SEQUENCE [LARGE SCALE GENOMIC DNA]</scope>
    <source>
        <strain evidence="10 11">DSM 3682</strain>
    </source>
</reference>
<feature type="domain" description="ATP-cone" evidence="9">
    <location>
        <begin position="49"/>
        <end position="139"/>
    </location>
</feature>
<feature type="zinc finger region" evidence="8">
    <location>
        <begin position="3"/>
        <end position="34"/>
    </location>
</feature>
<evidence type="ECO:0000313" key="11">
    <source>
        <dbReference type="Proteomes" id="UP000617402"/>
    </source>
</evidence>
<evidence type="ECO:0000256" key="6">
    <source>
        <dbReference type="ARBA" id="ARBA00023125"/>
    </source>
</evidence>
<dbReference type="NCBIfam" id="TIGR00244">
    <property type="entry name" value="transcriptional regulator NrdR"/>
    <property type="match status" value="1"/>
</dbReference>
<dbReference type="PANTHER" id="PTHR30455:SF2">
    <property type="entry name" value="TRANSCRIPTIONAL REPRESSOR NRDR"/>
    <property type="match status" value="1"/>
</dbReference>
<keyword evidence="11" id="KW-1185">Reference proteome</keyword>
<protein>
    <recommendedName>
        <fullName evidence="8">Transcriptional repressor NrdR</fullName>
    </recommendedName>
</protein>
<keyword evidence="5 8" id="KW-0805">Transcription regulation</keyword>
<evidence type="ECO:0000256" key="1">
    <source>
        <dbReference type="ARBA" id="ARBA00022491"/>
    </source>
</evidence>
<comment type="cofactor">
    <cofactor evidence="8">
        <name>Zn(2+)</name>
        <dbReference type="ChEBI" id="CHEBI:29105"/>
    </cofactor>
    <text evidence="8">Binds 1 zinc ion.</text>
</comment>
<dbReference type="PROSITE" id="PS51161">
    <property type="entry name" value="ATP_CONE"/>
    <property type="match status" value="1"/>
</dbReference>
<dbReference type="InterPro" id="IPR055173">
    <property type="entry name" value="NrdR-like_N"/>
</dbReference>
<evidence type="ECO:0000256" key="7">
    <source>
        <dbReference type="ARBA" id="ARBA00023163"/>
    </source>
</evidence>
<accession>A0ABR7SZV0</accession>
<evidence type="ECO:0000256" key="8">
    <source>
        <dbReference type="HAMAP-Rule" id="MF_00440"/>
    </source>
</evidence>
<keyword evidence="8" id="KW-0479">Metal-binding</keyword>
<evidence type="ECO:0000256" key="5">
    <source>
        <dbReference type="ARBA" id="ARBA00023015"/>
    </source>
</evidence>
<dbReference type="Pfam" id="PF03477">
    <property type="entry name" value="ATP-cone"/>
    <property type="match status" value="1"/>
</dbReference>
<dbReference type="Proteomes" id="UP000617402">
    <property type="component" value="Unassembled WGS sequence"/>
</dbReference>